<proteinExistence type="predicted"/>
<dbReference type="CDD" id="cd04647">
    <property type="entry name" value="LbH_MAT_like"/>
    <property type="match status" value="1"/>
</dbReference>
<sequence>MDLNVPINFQGNYHQVEISEGALLQIGQGVTMRSFTSLEVNEGAKLSIGDRVFFNDHCSIRCGKEIEIGKDTMFGDGVRIFDSNHRYSNYHVEKLRFNCEKITIGNNCWIGSNVVILKGVSIGDNVIIGANALIYRDIPADSIVTSEQNLRITPRKNYYYHAFTLTASDTLEELEFLVTELSDVAFHIVAKTNISPYLEKFDQFDNVNLYTNIHHNDIIEDLLTRSDIYLDINHWEEVDGIVGRAIEKGKKIFAFSNVVHRISDDIQVFKIEEKNKMVEAIRQQLEKDDNGD</sequence>
<dbReference type="InterPro" id="IPR011004">
    <property type="entry name" value="Trimer_LpxA-like_sf"/>
</dbReference>
<evidence type="ECO:0000313" key="4">
    <source>
        <dbReference type="EMBL" id="VNP68034.1"/>
    </source>
</evidence>
<dbReference type="Pfam" id="PF00132">
    <property type="entry name" value="Hexapep"/>
    <property type="match status" value="1"/>
</dbReference>
<gene>
    <name evidence="4" type="primary">epsH</name>
    <name evidence="3" type="ORF">GM536_07405</name>
    <name evidence="4" type="ORF">SAMEA2814122_01304</name>
</gene>
<name>A0A4H5C3M6_STREE</name>
<dbReference type="EC" id="2.3.1.-" evidence="4"/>
<dbReference type="PANTHER" id="PTHR23416">
    <property type="entry name" value="SIALIC ACID SYNTHASE-RELATED"/>
    <property type="match status" value="1"/>
</dbReference>
<evidence type="ECO:0000256" key="2">
    <source>
        <dbReference type="ARBA" id="ARBA00022737"/>
    </source>
</evidence>
<dbReference type="PROSITE" id="PS00101">
    <property type="entry name" value="HEXAPEP_TRANSFERASES"/>
    <property type="match status" value="1"/>
</dbReference>
<dbReference type="InterPro" id="IPR018357">
    <property type="entry name" value="Hexapep_transf_CS"/>
</dbReference>
<accession>A0A4H5C3M6</accession>
<reference evidence="4" key="1">
    <citation type="submission" date="2019-04" db="EMBL/GenBank/DDBJ databases">
        <authorList>
            <consortium name="Pathogen Informatics"/>
        </authorList>
    </citation>
    <scope>NUCLEOTIDE SEQUENCE</scope>
    <source>
        <strain evidence="4">GPSC13</strain>
    </source>
</reference>
<evidence type="ECO:0000313" key="5">
    <source>
        <dbReference type="Proteomes" id="UP000437160"/>
    </source>
</evidence>
<evidence type="ECO:0000256" key="1">
    <source>
        <dbReference type="ARBA" id="ARBA00022679"/>
    </source>
</evidence>
<dbReference type="InterPro" id="IPR051159">
    <property type="entry name" value="Hexapeptide_acetyltransf"/>
</dbReference>
<dbReference type="EMBL" id="WNIA01000037">
    <property type="protein sequence ID" value="MTV98911.1"/>
    <property type="molecule type" value="Genomic_DNA"/>
</dbReference>
<dbReference type="GO" id="GO:0016746">
    <property type="term" value="F:acyltransferase activity"/>
    <property type="evidence" value="ECO:0007669"/>
    <property type="project" value="UniProtKB-KW"/>
</dbReference>
<dbReference type="InterPro" id="IPR001451">
    <property type="entry name" value="Hexapep"/>
</dbReference>
<dbReference type="RefSeq" id="WP_054365906.1">
    <property type="nucleotide sequence ID" value="NZ_CAXKUH010000003.1"/>
</dbReference>
<evidence type="ECO:0000313" key="3">
    <source>
        <dbReference type="EMBL" id="MTV98911.1"/>
    </source>
</evidence>
<reference evidence="3 5" key="2">
    <citation type="submission" date="2019-11" db="EMBL/GenBank/DDBJ databases">
        <title>Growth characteristics of pneumococcus vary with the chemical composition of the capsule and with environmental conditions.</title>
        <authorList>
            <person name="Tothpal A."/>
            <person name="Desobry K."/>
            <person name="Joshi S."/>
            <person name="Wyllie A.L."/>
            <person name="Weinberger D.M."/>
        </authorList>
    </citation>
    <scope>NUCLEOTIDE SEQUENCE [LARGE SCALE GENOMIC DNA]</scope>
    <source>
        <strain evidence="3">Pnumococcus19F</strain>
        <strain evidence="5">pnumococcus19F</strain>
    </source>
</reference>
<dbReference type="Gene3D" id="2.160.10.10">
    <property type="entry name" value="Hexapeptide repeat proteins"/>
    <property type="match status" value="1"/>
</dbReference>
<dbReference type="EMBL" id="CAATGR010000007">
    <property type="protein sequence ID" value="VNP68034.1"/>
    <property type="molecule type" value="Genomic_DNA"/>
</dbReference>
<organism evidence="4">
    <name type="scientific">Streptococcus pneumoniae</name>
    <dbReference type="NCBI Taxonomy" id="1313"/>
    <lineage>
        <taxon>Bacteria</taxon>
        <taxon>Bacillati</taxon>
        <taxon>Bacillota</taxon>
        <taxon>Bacilli</taxon>
        <taxon>Lactobacillales</taxon>
        <taxon>Streptococcaceae</taxon>
        <taxon>Streptococcus</taxon>
    </lineage>
</organism>
<protein>
    <submittedName>
        <fullName evidence="4">Exopolysaccharide biosynthesis acetyltransferase</fullName>
        <ecNumber evidence="4">2.3.1.-</ecNumber>
    </submittedName>
    <submittedName>
        <fullName evidence="3">Exopolysaccharide biosynthesis protein</fullName>
    </submittedName>
</protein>
<dbReference type="AlphaFoldDB" id="A0A4H5C3M6"/>
<keyword evidence="4" id="KW-0012">Acyltransferase</keyword>
<dbReference type="SUPFAM" id="SSF51161">
    <property type="entry name" value="Trimeric LpxA-like enzymes"/>
    <property type="match status" value="1"/>
</dbReference>
<dbReference type="Proteomes" id="UP000437160">
    <property type="component" value="Unassembled WGS sequence"/>
</dbReference>
<keyword evidence="2" id="KW-0677">Repeat</keyword>
<keyword evidence="1 4" id="KW-0808">Transferase</keyword>